<gene>
    <name evidence="2" type="ORF">HYALB_00005720</name>
</gene>
<reference evidence="2" key="1">
    <citation type="submission" date="2021-07" db="EMBL/GenBank/DDBJ databases">
        <authorList>
            <person name="Durling M."/>
        </authorList>
    </citation>
    <scope>NUCLEOTIDE SEQUENCE</scope>
</reference>
<sequence length="99" mass="10836">MDLDRSLRWNGREFTMFNISRSLIVSRRSSASSRELPVSCRAIRGETREPSRVQNHPTPTATAMPPYCTIHIQVDLIGAISTAAAPPLQRGGLCVGTAE</sequence>
<evidence type="ECO:0000313" key="2">
    <source>
        <dbReference type="EMBL" id="CAG8976314.1"/>
    </source>
</evidence>
<dbReference type="AlphaFoldDB" id="A0A9N9LQ08"/>
<evidence type="ECO:0000313" key="3">
    <source>
        <dbReference type="Proteomes" id="UP000701801"/>
    </source>
</evidence>
<dbReference type="Proteomes" id="UP000701801">
    <property type="component" value="Unassembled WGS sequence"/>
</dbReference>
<proteinExistence type="predicted"/>
<keyword evidence="3" id="KW-1185">Reference proteome</keyword>
<organism evidence="2 3">
    <name type="scientific">Hymenoscyphus albidus</name>
    <dbReference type="NCBI Taxonomy" id="595503"/>
    <lineage>
        <taxon>Eukaryota</taxon>
        <taxon>Fungi</taxon>
        <taxon>Dikarya</taxon>
        <taxon>Ascomycota</taxon>
        <taxon>Pezizomycotina</taxon>
        <taxon>Leotiomycetes</taxon>
        <taxon>Helotiales</taxon>
        <taxon>Helotiaceae</taxon>
        <taxon>Hymenoscyphus</taxon>
    </lineage>
</organism>
<protein>
    <submittedName>
        <fullName evidence="2">Uncharacterized protein</fullName>
    </submittedName>
</protein>
<comment type="caution">
    <text evidence="2">The sequence shown here is derived from an EMBL/GenBank/DDBJ whole genome shotgun (WGS) entry which is preliminary data.</text>
</comment>
<feature type="compositionally biased region" description="Polar residues" evidence="1">
    <location>
        <begin position="52"/>
        <end position="61"/>
    </location>
</feature>
<dbReference type="EMBL" id="CAJVRM010000172">
    <property type="protein sequence ID" value="CAG8976314.1"/>
    <property type="molecule type" value="Genomic_DNA"/>
</dbReference>
<name>A0A9N9LQ08_9HELO</name>
<feature type="region of interest" description="Disordered" evidence="1">
    <location>
        <begin position="43"/>
        <end position="64"/>
    </location>
</feature>
<evidence type="ECO:0000256" key="1">
    <source>
        <dbReference type="SAM" id="MobiDB-lite"/>
    </source>
</evidence>
<accession>A0A9N9LQ08</accession>